<keyword evidence="6" id="KW-1185">Reference proteome</keyword>
<dbReference type="Gene3D" id="3.40.1280.10">
    <property type="match status" value="1"/>
</dbReference>
<accession>G8QRM6</accession>
<dbReference type="Pfam" id="PF00588">
    <property type="entry name" value="SpoU_methylase"/>
    <property type="match status" value="1"/>
</dbReference>
<evidence type="ECO:0000313" key="5">
    <source>
        <dbReference type="EMBL" id="AEV29948.1"/>
    </source>
</evidence>
<dbReference type="GO" id="GO:0032259">
    <property type="term" value="P:methylation"/>
    <property type="evidence" value="ECO:0007669"/>
    <property type="project" value="UniProtKB-KW"/>
</dbReference>
<dbReference type="EMBL" id="CP003155">
    <property type="protein sequence ID" value="AEV29948.1"/>
    <property type="molecule type" value="Genomic_DNA"/>
</dbReference>
<dbReference type="eggNOG" id="COG0566">
    <property type="taxonomic scope" value="Bacteria"/>
</dbReference>
<dbReference type="GO" id="GO:0008173">
    <property type="term" value="F:RNA methyltransferase activity"/>
    <property type="evidence" value="ECO:0007669"/>
    <property type="project" value="InterPro"/>
</dbReference>
<dbReference type="RefSeq" id="WP_014270789.1">
    <property type="nucleotide sequence ID" value="NC_016633.1"/>
</dbReference>
<gene>
    <name evidence="5" type="ordered locus">SpiGrapes_2172</name>
</gene>
<dbReference type="InterPro" id="IPR029026">
    <property type="entry name" value="tRNA_m1G_MTases_N"/>
</dbReference>
<evidence type="ECO:0000259" key="4">
    <source>
        <dbReference type="Pfam" id="PF00588"/>
    </source>
</evidence>
<evidence type="ECO:0000313" key="6">
    <source>
        <dbReference type="Proteomes" id="UP000005632"/>
    </source>
</evidence>
<dbReference type="HOGENOM" id="CLU_021322_0_1_12"/>
<dbReference type="GO" id="GO:0005829">
    <property type="term" value="C:cytosol"/>
    <property type="evidence" value="ECO:0007669"/>
    <property type="project" value="TreeGrafter"/>
</dbReference>
<dbReference type="GO" id="GO:0006396">
    <property type="term" value="P:RNA processing"/>
    <property type="evidence" value="ECO:0007669"/>
    <property type="project" value="InterPro"/>
</dbReference>
<dbReference type="Proteomes" id="UP000005632">
    <property type="component" value="Chromosome"/>
</dbReference>
<dbReference type="InterPro" id="IPR029028">
    <property type="entry name" value="Alpha/beta_knot_MTases"/>
</dbReference>
<protein>
    <submittedName>
        <fullName evidence="5">rRNA methylase, putative, group 3</fullName>
    </submittedName>
</protein>
<keyword evidence="2 5" id="KW-0489">Methyltransferase</keyword>
<proteinExistence type="inferred from homology"/>
<dbReference type="FunFam" id="3.40.1280.10:FF:000008">
    <property type="entry name" value="Group 3 RNA methyltransferase TrmH"/>
    <property type="match status" value="1"/>
</dbReference>
<dbReference type="OrthoDB" id="9794400at2"/>
<dbReference type="CDD" id="cd18103">
    <property type="entry name" value="SpoU-like_RlmB"/>
    <property type="match status" value="1"/>
</dbReference>
<evidence type="ECO:0000256" key="1">
    <source>
        <dbReference type="ARBA" id="ARBA00007228"/>
    </source>
</evidence>
<dbReference type="KEGG" id="sgp:SpiGrapes_2172"/>
<name>G8QRM6_SPHPG</name>
<dbReference type="InterPro" id="IPR004441">
    <property type="entry name" value="rRNA_MeTrfase_TrmH"/>
</dbReference>
<evidence type="ECO:0000256" key="2">
    <source>
        <dbReference type="ARBA" id="ARBA00022603"/>
    </source>
</evidence>
<keyword evidence="3" id="KW-0808">Transferase</keyword>
<dbReference type="PANTHER" id="PTHR46429:SF1">
    <property type="entry name" value="23S RRNA (GUANOSINE-2'-O-)-METHYLTRANSFERASE RLMB"/>
    <property type="match status" value="1"/>
</dbReference>
<reference evidence="5 6" key="1">
    <citation type="submission" date="2011-11" db="EMBL/GenBank/DDBJ databases">
        <title>Complete sequence of Spirochaeta sp. grapes.</title>
        <authorList>
            <consortium name="US DOE Joint Genome Institute"/>
            <person name="Lucas S."/>
            <person name="Han J."/>
            <person name="Lapidus A."/>
            <person name="Cheng J.-F."/>
            <person name="Goodwin L."/>
            <person name="Pitluck S."/>
            <person name="Peters L."/>
            <person name="Ovchinnikova G."/>
            <person name="Munk A.C."/>
            <person name="Detter J.C."/>
            <person name="Han C."/>
            <person name="Tapia R."/>
            <person name="Land M."/>
            <person name="Hauser L."/>
            <person name="Kyrpides N."/>
            <person name="Ivanova N."/>
            <person name="Pagani I."/>
            <person name="Ritalahtilisa K."/>
            <person name="Loeffler F."/>
            <person name="Woyke T."/>
        </authorList>
    </citation>
    <scope>NUCLEOTIDE SEQUENCE [LARGE SCALE GENOMIC DNA]</scope>
    <source>
        <strain evidence="6">ATCC BAA-1885 / DSM 22778 / Grapes</strain>
    </source>
</reference>
<feature type="domain" description="tRNA/rRNA methyltransferase SpoU type" evidence="4">
    <location>
        <begin position="102"/>
        <end position="241"/>
    </location>
</feature>
<comment type="similarity">
    <text evidence="1">Belongs to the class IV-like SAM-binding methyltransferase superfamily. RNA methyltransferase TrmH family.</text>
</comment>
<sequence>MGEKIFGFHAIEESLKQAPAGSTLYLCRGMGGHTSALERQAMLTGKVAIKKIASVEMDRLAPDCDHRGALLDLGGSRAMSSKAKAISVKEYCQGLGEDDSAVVLVLDEITDPQNLGAILRSCDQFSVSLVIIPERRSVQVNETVVKVSSGAAQYVPVSIVTNVNRELEYLKANGFWVYGADMEGKASHKTVFPKKTVLVMGNEGKGLSRLTQQLCDMLVSIPTSGHIDSLNVSVATGILLYEIRRQQAVTIQQ</sequence>
<dbReference type="NCBIfam" id="TIGR00186">
    <property type="entry name" value="rRNA_methyl_3"/>
    <property type="match status" value="1"/>
</dbReference>
<dbReference type="PANTHER" id="PTHR46429">
    <property type="entry name" value="23S RRNA (GUANOSINE-2'-O-)-METHYLTRANSFERASE RLMB"/>
    <property type="match status" value="1"/>
</dbReference>
<dbReference type="GO" id="GO:0003723">
    <property type="term" value="F:RNA binding"/>
    <property type="evidence" value="ECO:0007669"/>
    <property type="project" value="InterPro"/>
</dbReference>
<dbReference type="AlphaFoldDB" id="G8QRM6"/>
<dbReference type="InterPro" id="IPR001537">
    <property type="entry name" value="SpoU_MeTrfase"/>
</dbReference>
<dbReference type="SUPFAM" id="SSF75217">
    <property type="entry name" value="alpha/beta knot"/>
    <property type="match status" value="1"/>
</dbReference>
<organism evidence="5 6">
    <name type="scientific">Sphaerochaeta pleomorpha (strain ATCC BAA-1885 / DSM 22778 / Grapes)</name>
    <dbReference type="NCBI Taxonomy" id="158190"/>
    <lineage>
        <taxon>Bacteria</taxon>
        <taxon>Pseudomonadati</taxon>
        <taxon>Spirochaetota</taxon>
        <taxon>Spirochaetia</taxon>
        <taxon>Spirochaetales</taxon>
        <taxon>Sphaerochaetaceae</taxon>
        <taxon>Sphaerochaeta</taxon>
    </lineage>
</organism>
<dbReference type="STRING" id="158190.SpiGrapes_2172"/>
<evidence type="ECO:0000256" key="3">
    <source>
        <dbReference type="ARBA" id="ARBA00022679"/>
    </source>
</evidence>